<keyword evidence="2 4" id="KW-0328">Glycosyltransferase</keyword>
<dbReference type="CDD" id="cd11356">
    <property type="entry name" value="AmyAc_Sucrose_phosphorylase-like_1"/>
    <property type="match status" value="1"/>
</dbReference>
<evidence type="ECO:0000256" key="2">
    <source>
        <dbReference type="ARBA" id="ARBA00022676"/>
    </source>
</evidence>
<comment type="caution">
    <text evidence="6">The sequence shown here is derived from an EMBL/GenBank/DDBJ whole genome shotgun (WGS) entry which is preliminary data.</text>
</comment>
<evidence type="ECO:0000256" key="3">
    <source>
        <dbReference type="ARBA" id="ARBA00022679"/>
    </source>
</evidence>
<accession>A0ABU3EUU0</accession>
<proteinExistence type="inferred from homology"/>
<name>A0ABU3EUU0_9ENTE</name>
<dbReference type="PIRSF" id="PIRSF003059">
    <property type="entry name" value="Sucrose_phosphorylase"/>
    <property type="match status" value="1"/>
</dbReference>
<dbReference type="RefSeq" id="WP_311821097.1">
    <property type="nucleotide sequence ID" value="NZ_JARPYF010000001.1"/>
</dbReference>
<evidence type="ECO:0000313" key="6">
    <source>
        <dbReference type="EMBL" id="MDT2598640.1"/>
    </source>
</evidence>
<evidence type="ECO:0000256" key="4">
    <source>
        <dbReference type="PIRNR" id="PIRNR003059"/>
    </source>
</evidence>
<dbReference type="Proteomes" id="UP001252875">
    <property type="component" value="Unassembled WGS sequence"/>
</dbReference>
<dbReference type="PANTHER" id="PTHR38784:SF1">
    <property type="entry name" value="SUCROSE PHOSPHORYLASE"/>
    <property type="match status" value="1"/>
</dbReference>
<gene>
    <name evidence="6" type="ORF">P7D85_02570</name>
</gene>
<dbReference type="InterPro" id="IPR016377">
    <property type="entry name" value="Sucrose_GGa_phosphorylase-rel"/>
</dbReference>
<evidence type="ECO:0000259" key="5">
    <source>
        <dbReference type="SMART" id="SM00642"/>
    </source>
</evidence>
<dbReference type="Gene3D" id="3.90.400.10">
    <property type="entry name" value="Oligo-1,6-glucosidase, Domain 2"/>
    <property type="match status" value="1"/>
</dbReference>
<dbReference type="InterPro" id="IPR006047">
    <property type="entry name" value="GH13_cat_dom"/>
</dbReference>
<comment type="catalytic activity">
    <reaction evidence="4">
        <text>sucrose + phosphate = D-fructose + alpha-D-glucose 1-phosphate</text>
        <dbReference type="Rhea" id="RHEA:24048"/>
        <dbReference type="ChEBI" id="CHEBI:17992"/>
        <dbReference type="ChEBI" id="CHEBI:37721"/>
        <dbReference type="ChEBI" id="CHEBI:43474"/>
        <dbReference type="ChEBI" id="CHEBI:58601"/>
        <dbReference type="EC" id="2.4.1.7"/>
    </reaction>
</comment>
<dbReference type="InterPro" id="IPR013780">
    <property type="entry name" value="Glyco_hydro_b"/>
</dbReference>
<dbReference type="EC" id="2.4.1.7" evidence="4"/>
<sequence length="557" mass="63836">MIEQLIHAIYPNQTDAAFLSKAIAERIEGYKNKGIRSRKLQWDQDDVFLITYGDQFYQNGESKLTTFKTMYEKFFSDTFPIVHFLPFFPYSSDDGFSVIDYEQVNPELGDWADVQVMNREARLMFDFVCNHMSAKSNWFKGYLANQPIYKDFFIDIDPSVDLSMVTRPRTSPLLSEFIDVDGKERNIWTTFSDDQVDLNFANPKVLLRMIDVLLFYVDQGADFVRLDAVGFLWKKLGTSSIHLTETHQVIQLFRSIVNEVAPGTVLITETNVPHKDNISYLGDGTNEAQMVYQFPLPPLVLHAIRTSNTGYLQKWASEVQPPTKETSFFNFLASHDGIGLNPIRGIVEEEEILALVSDLEKEGALVNYKKNPDGSLSPYEINTTYIDALSNQTDEDDLRVKRFMLAHSILLTIVGIPAVYIQSILGGRNYYEGVEQTGANRTINRQKYEASEINESLLEVGSFRNSVYRQLQELIQLRRSEKAFHPNHAMRILATTDTTFGLVRNEEVYVLHNMSDQDQAVALDAGTYTNLLTKNECEIQQEVILEPYQFVWLKKIN</sequence>
<dbReference type="Gene3D" id="2.60.40.1180">
    <property type="entry name" value="Golgi alpha-mannosidase II"/>
    <property type="match status" value="1"/>
</dbReference>
<keyword evidence="7" id="KW-1185">Reference proteome</keyword>
<keyword evidence="3 4" id="KW-0808">Transferase</keyword>
<dbReference type="Pfam" id="PF00128">
    <property type="entry name" value="Alpha-amylase"/>
    <property type="match status" value="1"/>
</dbReference>
<organism evidence="6 7">
    <name type="scientific">Enterococcus hulanensis</name>
    <dbReference type="NCBI Taxonomy" id="2559929"/>
    <lineage>
        <taxon>Bacteria</taxon>
        <taxon>Bacillati</taxon>
        <taxon>Bacillota</taxon>
        <taxon>Bacilli</taxon>
        <taxon>Lactobacillales</taxon>
        <taxon>Enterococcaceae</taxon>
        <taxon>Enterococcus</taxon>
    </lineage>
</organism>
<dbReference type="PANTHER" id="PTHR38784">
    <property type="entry name" value="SUCROSE PHOSPHORYLASE"/>
    <property type="match status" value="1"/>
</dbReference>
<dbReference type="InterPro" id="IPR045857">
    <property type="entry name" value="O16G_dom_2"/>
</dbReference>
<dbReference type="Gene3D" id="3.20.20.80">
    <property type="entry name" value="Glycosidases"/>
    <property type="match status" value="1"/>
</dbReference>
<reference evidence="6 7" key="1">
    <citation type="submission" date="2023-03" db="EMBL/GenBank/DDBJ databases">
        <authorList>
            <person name="Shen W."/>
            <person name="Cai J."/>
        </authorList>
    </citation>
    <scope>NUCLEOTIDE SEQUENCE [LARGE SCALE GENOMIC DNA]</scope>
    <source>
        <strain evidence="6 7">D6-4</strain>
    </source>
</reference>
<feature type="domain" description="Glycosyl hydrolase family 13 catalytic" evidence="5">
    <location>
        <begin position="69"/>
        <end position="478"/>
    </location>
</feature>
<evidence type="ECO:0000313" key="7">
    <source>
        <dbReference type="Proteomes" id="UP001252875"/>
    </source>
</evidence>
<dbReference type="InterPro" id="IPR017853">
    <property type="entry name" value="GH"/>
</dbReference>
<dbReference type="SUPFAM" id="SSF51445">
    <property type="entry name" value="(Trans)glycosidases"/>
    <property type="match status" value="1"/>
</dbReference>
<comment type="similarity">
    <text evidence="1 4">Belongs to the glycosyl hydrolase 13 family. Sucrose phosphorylase subfamily.</text>
</comment>
<protein>
    <recommendedName>
        <fullName evidence="4">Sucrose phosphorylase</fullName>
        <ecNumber evidence="4">2.4.1.7</ecNumber>
    </recommendedName>
    <alternativeName>
        <fullName evidence="4">Sucrose glucosyltransferase</fullName>
    </alternativeName>
</protein>
<dbReference type="InterPro" id="IPR033746">
    <property type="entry name" value="GGa_phosphorylase"/>
</dbReference>
<dbReference type="SMART" id="SM00642">
    <property type="entry name" value="Aamy"/>
    <property type="match status" value="1"/>
</dbReference>
<evidence type="ECO:0000256" key="1">
    <source>
        <dbReference type="ARBA" id="ARBA00008452"/>
    </source>
</evidence>
<dbReference type="EMBL" id="JARPYI010000001">
    <property type="protein sequence ID" value="MDT2598640.1"/>
    <property type="molecule type" value="Genomic_DNA"/>
</dbReference>